<proteinExistence type="predicted"/>
<evidence type="ECO:0008006" key="4">
    <source>
        <dbReference type="Google" id="ProtNLM"/>
    </source>
</evidence>
<reference evidence="3" key="1">
    <citation type="submission" date="2016-11" db="EMBL/GenBank/DDBJ databases">
        <authorList>
            <person name="Varghese N."/>
            <person name="Submissions S."/>
        </authorList>
    </citation>
    <scope>NUCLEOTIDE SEQUENCE [LARGE SCALE GENOMIC DNA]</scope>
    <source>
        <strain evidence="3">DSM 100566</strain>
    </source>
</reference>
<gene>
    <name evidence="2" type="ORF">SAMN05444273_101447</name>
</gene>
<keyword evidence="1" id="KW-0732">Signal</keyword>
<name>A0A1M4TKM5_9RHOB</name>
<accession>A0A1M4TKM5</accession>
<dbReference type="Proteomes" id="UP000184144">
    <property type="component" value="Unassembled WGS sequence"/>
</dbReference>
<dbReference type="RefSeq" id="WP_162848056.1">
    <property type="nucleotide sequence ID" value="NZ_FQUV01000001.1"/>
</dbReference>
<feature type="signal peptide" evidence="1">
    <location>
        <begin position="1"/>
        <end position="19"/>
    </location>
</feature>
<evidence type="ECO:0000313" key="2">
    <source>
        <dbReference type="EMBL" id="SHE44945.1"/>
    </source>
</evidence>
<dbReference type="EMBL" id="FQUV01000001">
    <property type="protein sequence ID" value="SHE44945.1"/>
    <property type="molecule type" value="Genomic_DNA"/>
</dbReference>
<keyword evidence="3" id="KW-1185">Reference proteome</keyword>
<organism evidence="2 3">
    <name type="scientific">Litoreibacter ascidiaceicola</name>
    <dbReference type="NCBI Taxonomy" id="1486859"/>
    <lineage>
        <taxon>Bacteria</taxon>
        <taxon>Pseudomonadati</taxon>
        <taxon>Pseudomonadota</taxon>
        <taxon>Alphaproteobacteria</taxon>
        <taxon>Rhodobacterales</taxon>
        <taxon>Roseobacteraceae</taxon>
        <taxon>Litoreibacter</taxon>
    </lineage>
</organism>
<protein>
    <recommendedName>
        <fullName evidence="4">Chitin binding Peritrophin-A domain-containing protein</fullName>
    </recommendedName>
</protein>
<sequence>MKTKTLLAALALTLTPALASAECAFGQHKQAASCQAGSTWDAETGTCVAQPTG</sequence>
<dbReference type="STRING" id="1486859.SAMN05444273_101447"/>
<feature type="chain" id="PRO_5012883463" description="Chitin binding Peritrophin-A domain-containing protein" evidence="1">
    <location>
        <begin position="20"/>
        <end position="53"/>
    </location>
</feature>
<evidence type="ECO:0000313" key="3">
    <source>
        <dbReference type="Proteomes" id="UP000184144"/>
    </source>
</evidence>
<dbReference type="AlphaFoldDB" id="A0A1M4TKM5"/>
<evidence type="ECO:0000256" key="1">
    <source>
        <dbReference type="SAM" id="SignalP"/>
    </source>
</evidence>